<evidence type="ECO:0000259" key="1">
    <source>
        <dbReference type="Pfam" id="PF00534"/>
    </source>
</evidence>
<dbReference type="Gene3D" id="3.40.50.2000">
    <property type="entry name" value="Glycogen Phosphorylase B"/>
    <property type="match status" value="2"/>
</dbReference>
<reference evidence="3 4" key="1">
    <citation type="journal article" date="2016" name="Nat. Commun.">
        <title>Thousands of microbial genomes shed light on interconnected biogeochemical processes in an aquifer system.</title>
        <authorList>
            <person name="Anantharaman K."/>
            <person name="Brown C.T."/>
            <person name="Hug L.A."/>
            <person name="Sharon I."/>
            <person name="Castelle C.J."/>
            <person name="Probst A.J."/>
            <person name="Thomas B.C."/>
            <person name="Singh A."/>
            <person name="Wilkins M.J."/>
            <person name="Karaoz U."/>
            <person name="Brodie E.L."/>
            <person name="Williams K.H."/>
            <person name="Hubbard S.S."/>
            <person name="Banfield J.F."/>
        </authorList>
    </citation>
    <scope>NUCLEOTIDE SEQUENCE [LARGE SCALE GENOMIC DNA]</scope>
</reference>
<protein>
    <recommendedName>
        <fullName evidence="5">Glycosyl transferase family 1 domain-containing protein</fullName>
    </recommendedName>
</protein>
<dbReference type="Pfam" id="PF00534">
    <property type="entry name" value="Glycos_transf_1"/>
    <property type="match status" value="1"/>
</dbReference>
<feature type="domain" description="Glycosyltransferase subfamily 4-like N-terminal" evidence="2">
    <location>
        <begin position="14"/>
        <end position="189"/>
    </location>
</feature>
<organism evidence="3 4">
    <name type="scientific">Candidatus Magasanikbacteria bacterium RIFCSPHIGHO2_01_FULL_33_34</name>
    <dbReference type="NCBI Taxonomy" id="1798671"/>
    <lineage>
        <taxon>Bacteria</taxon>
        <taxon>Candidatus Magasanikiibacteriota</taxon>
    </lineage>
</organism>
<dbReference type="Proteomes" id="UP000177067">
    <property type="component" value="Unassembled WGS sequence"/>
</dbReference>
<dbReference type="GO" id="GO:0016757">
    <property type="term" value="F:glycosyltransferase activity"/>
    <property type="evidence" value="ECO:0007669"/>
    <property type="project" value="InterPro"/>
</dbReference>
<dbReference type="EMBL" id="MFPS01000009">
    <property type="protein sequence ID" value="OGH58599.1"/>
    <property type="molecule type" value="Genomic_DNA"/>
</dbReference>
<dbReference type="InterPro" id="IPR028098">
    <property type="entry name" value="Glyco_trans_4-like_N"/>
</dbReference>
<proteinExistence type="predicted"/>
<dbReference type="SUPFAM" id="SSF53756">
    <property type="entry name" value="UDP-Glycosyltransferase/glycogen phosphorylase"/>
    <property type="match status" value="1"/>
</dbReference>
<accession>A0A1F6LGZ7</accession>
<feature type="domain" description="Glycosyl transferase family 1" evidence="1">
    <location>
        <begin position="198"/>
        <end position="324"/>
    </location>
</feature>
<gene>
    <name evidence="3" type="ORF">A2725_02765</name>
</gene>
<dbReference type="AlphaFoldDB" id="A0A1F6LGZ7"/>
<evidence type="ECO:0000313" key="3">
    <source>
        <dbReference type="EMBL" id="OGH58599.1"/>
    </source>
</evidence>
<dbReference type="PANTHER" id="PTHR45947:SF3">
    <property type="entry name" value="SULFOQUINOVOSYL TRANSFERASE SQD2"/>
    <property type="match status" value="1"/>
</dbReference>
<comment type="caution">
    <text evidence="3">The sequence shown here is derived from an EMBL/GenBank/DDBJ whole genome shotgun (WGS) entry which is preliminary data.</text>
</comment>
<dbReference type="PANTHER" id="PTHR45947">
    <property type="entry name" value="SULFOQUINOVOSYL TRANSFERASE SQD2"/>
    <property type="match status" value="1"/>
</dbReference>
<evidence type="ECO:0000259" key="2">
    <source>
        <dbReference type="Pfam" id="PF13439"/>
    </source>
</evidence>
<name>A0A1F6LGZ7_9BACT</name>
<evidence type="ECO:0000313" key="4">
    <source>
        <dbReference type="Proteomes" id="UP000177067"/>
    </source>
</evidence>
<dbReference type="InterPro" id="IPR001296">
    <property type="entry name" value="Glyco_trans_1"/>
</dbReference>
<sequence length="373" mass="43369">MKIALVHDYLAQDGGAERVLQAFHEIWPEAPIFVLFYDKSKMPRFSNLDIRESFIAKIPGGRDHYQWFLPFMPVATERHNLHDFDIVLSSTSAFAKGVLTRPETMHISYCHTPTRYLWTDTHEYIADLKYNAVVKSLLPRLIHRMRIWDKMSVDRVDQFIANSDTVRQRIHKYYRRDSDIIYPPVDTDKFYISDIIGNYFVSGGRIVKYKRFDLIVEVFNRLRYPIKIFGDGPELENLKNIALPNIEFLGKITDKEKADLLSQSKAFIHPQVEDLGITQIEAMASGRPVIAYPVGGASETVIPGVTGVFFKEQTWESLLDAVLNFDANVWNSKIIKNHAEKFSSIYFKERIEKYINDKYENFKQDLSQCRIPL</sequence>
<evidence type="ECO:0008006" key="5">
    <source>
        <dbReference type="Google" id="ProtNLM"/>
    </source>
</evidence>
<dbReference type="InterPro" id="IPR050194">
    <property type="entry name" value="Glycosyltransferase_grp1"/>
</dbReference>
<dbReference type="Pfam" id="PF13439">
    <property type="entry name" value="Glyco_transf_4"/>
    <property type="match status" value="1"/>
</dbReference>